<name>A0AAD4X7A1_9MAGN</name>
<accession>A0AAD4X7A1</accession>
<gene>
    <name evidence="2" type="ORF">MKW98_019866</name>
</gene>
<organism evidence="2 3">
    <name type="scientific">Papaver atlanticum</name>
    <dbReference type="NCBI Taxonomy" id="357466"/>
    <lineage>
        <taxon>Eukaryota</taxon>
        <taxon>Viridiplantae</taxon>
        <taxon>Streptophyta</taxon>
        <taxon>Embryophyta</taxon>
        <taxon>Tracheophyta</taxon>
        <taxon>Spermatophyta</taxon>
        <taxon>Magnoliopsida</taxon>
        <taxon>Ranunculales</taxon>
        <taxon>Papaveraceae</taxon>
        <taxon>Papaveroideae</taxon>
        <taxon>Papaver</taxon>
    </lineage>
</organism>
<evidence type="ECO:0000256" key="1">
    <source>
        <dbReference type="SAM" id="MobiDB-lite"/>
    </source>
</evidence>
<dbReference type="EMBL" id="JAJJMB010015809">
    <property type="protein sequence ID" value="KAI3851867.1"/>
    <property type="molecule type" value="Genomic_DNA"/>
</dbReference>
<reference evidence="2" key="1">
    <citation type="submission" date="2022-04" db="EMBL/GenBank/DDBJ databases">
        <title>A functionally conserved STORR gene fusion in Papaver species that diverged 16.8 million years ago.</title>
        <authorList>
            <person name="Catania T."/>
        </authorList>
    </citation>
    <scope>NUCLEOTIDE SEQUENCE</scope>
    <source>
        <strain evidence="2">S-188037</strain>
    </source>
</reference>
<keyword evidence="3" id="KW-1185">Reference proteome</keyword>
<proteinExistence type="predicted"/>
<evidence type="ECO:0000313" key="2">
    <source>
        <dbReference type="EMBL" id="KAI3851867.1"/>
    </source>
</evidence>
<feature type="compositionally biased region" description="Acidic residues" evidence="1">
    <location>
        <begin position="15"/>
        <end position="29"/>
    </location>
</feature>
<sequence length="72" mass="8257">MVGLSQARSFRSAEEYSDDDYSDDEEVQSPIDDVDPFIFFVYTVKVLQVLDPTRYLIFMLALDSHHQAYGCG</sequence>
<evidence type="ECO:0000313" key="3">
    <source>
        <dbReference type="Proteomes" id="UP001202328"/>
    </source>
</evidence>
<comment type="caution">
    <text evidence="2">The sequence shown here is derived from an EMBL/GenBank/DDBJ whole genome shotgun (WGS) entry which is preliminary data.</text>
</comment>
<feature type="region of interest" description="Disordered" evidence="1">
    <location>
        <begin position="1"/>
        <end position="29"/>
    </location>
</feature>
<protein>
    <submittedName>
        <fullName evidence="2">Uncharacterized protein</fullName>
    </submittedName>
</protein>
<dbReference type="AlphaFoldDB" id="A0AAD4X7A1"/>
<dbReference type="Proteomes" id="UP001202328">
    <property type="component" value="Unassembled WGS sequence"/>
</dbReference>